<reference evidence="1" key="1">
    <citation type="submission" date="2022-08" db="EMBL/GenBank/DDBJ databases">
        <authorList>
            <consortium name="DOE Joint Genome Institute"/>
            <person name="Min B."/>
            <person name="Riley R."/>
            <person name="Sierra-Patev S."/>
            <person name="Naranjo-Ortiz M."/>
            <person name="Looney B."/>
            <person name="Konkel Z."/>
            <person name="Slot J.C."/>
            <person name="Sakamoto Y."/>
            <person name="Steenwyk J.L."/>
            <person name="Rokas A."/>
            <person name="Carro J."/>
            <person name="Camarero S."/>
            <person name="Ferreira P."/>
            <person name="Molpeceres G."/>
            <person name="Ruiz-Duenas F.J."/>
            <person name="Serrano A."/>
            <person name="Henrissat B."/>
            <person name="Drula E."/>
            <person name="Hughes K.W."/>
            <person name="Mata J.L."/>
            <person name="Ishikawa N.K."/>
            <person name="Vargas-Isla R."/>
            <person name="Ushijima S."/>
            <person name="Smith C.A."/>
            <person name="Ahrendt S."/>
            <person name="Andreopoulos W."/>
            <person name="He G."/>
            <person name="Labutti K."/>
            <person name="Lipzen A."/>
            <person name="Ng V."/>
            <person name="Sandor L."/>
            <person name="Barry K."/>
            <person name="Martinez A.T."/>
            <person name="Xiao Y."/>
            <person name="Gibbons J.G."/>
            <person name="Terashima K."/>
            <person name="Hibbett D.S."/>
            <person name="Grigoriev I.V."/>
        </authorList>
    </citation>
    <scope>NUCLEOTIDE SEQUENCE</scope>
    <source>
        <strain evidence="1">TFB10291</strain>
    </source>
</reference>
<sequence length="158" mass="17189">MTFSRNISELTFWKFAQTIGAGPGLSVGPSAMSHSKHIKERHQTRLSLTVSLLGSTLAPVFGGFVAQRLMAVQSDASGYMGIGNMCLHLSFPASSEDYTKTQPVDELNLEDLLASPSQMPQANPRSVDVLELEKGTTTVSTLRTYLSLSHRDNHHAND</sequence>
<name>A0AA38KFB8_9AGAR</name>
<protein>
    <recommendedName>
        <fullName evidence="3">Major facilitator superfamily (MFS) profile domain-containing protein</fullName>
    </recommendedName>
</protein>
<keyword evidence="2" id="KW-1185">Reference proteome</keyword>
<dbReference type="Proteomes" id="UP001163798">
    <property type="component" value="Unassembled WGS sequence"/>
</dbReference>
<evidence type="ECO:0000313" key="1">
    <source>
        <dbReference type="EMBL" id="KAJ3786403.1"/>
    </source>
</evidence>
<proteinExistence type="predicted"/>
<evidence type="ECO:0000313" key="2">
    <source>
        <dbReference type="Proteomes" id="UP001163798"/>
    </source>
</evidence>
<evidence type="ECO:0008006" key="3">
    <source>
        <dbReference type="Google" id="ProtNLM"/>
    </source>
</evidence>
<dbReference type="EMBL" id="MU793315">
    <property type="protein sequence ID" value="KAJ3786403.1"/>
    <property type="molecule type" value="Genomic_DNA"/>
</dbReference>
<comment type="caution">
    <text evidence="1">The sequence shown here is derived from an EMBL/GenBank/DDBJ whole genome shotgun (WGS) entry which is preliminary data.</text>
</comment>
<accession>A0AA38KFB8</accession>
<organism evidence="1 2">
    <name type="scientific">Lentinula aff. detonsa</name>
    <dbReference type="NCBI Taxonomy" id="2804958"/>
    <lineage>
        <taxon>Eukaryota</taxon>
        <taxon>Fungi</taxon>
        <taxon>Dikarya</taxon>
        <taxon>Basidiomycota</taxon>
        <taxon>Agaricomycotina</taxon>
        <taxon>Agaricomycetes</taxon>
        <taxon>Agaricomycetidae</taxon>
        <taxon>Agaricales</taxon>
        <taxon>Marasmiineae</taxon>
        <taxon>Omphalotaceae</taxon>
        <taxon>Lentinula</taxon>
    </lineage>
</organism>
<gene>
    <name evidence="1" type="ORF">GGU10DRAFT_374937</name>
</gene>
<dbReference type="AlphaFoldDB" id="A0AA38KFB8"/>